<proteinExistence type="predicted"/>
<dbReference type="Proteomes" id="UP000256621">
    <property type="component" value="Chromosome"/>
</dbReference>
<organism evidence="3 4">
    <name type="scientific">Cutibacterium acnes</name>
    <name type="common">Propionibacterium acnes</name>
    <dbReference type="NCBI Taxonomy" id="1747"/>
    <lineage>
        <taxon>Bacteria</taxon>
        <taxon>Bacillati</taxon>
        <taxon>Actinomycetota</taxon>
        <taxon>Actinomycetes</taxon>
        <taxon>Propionibacteriales</taxon>
        <taxon>Propionibacteriaceae</taxon>
        <taxon>Cutibacterium</taxon>
    </lineage>
</organism>
<name>A0A2B7I9N0_CUTAC</name>
<evidence type="ECO:0000313" key="5">
    <source>
        <dbReference type="Proteomes" id="UP000256621"/>
    </source>
</evidence>
<dbReference type="CDD" id="cd09755">
    <property type="entry name" value="Cas2_I-E"/>
    <property type="match status" value="1"/>
</dbReference>
<dbReference type="NCBIfam" id="TIGR01873">
    <property type="entry name" value="cas_CT1978"/>
    <property type="match status" value="1"/>
</dbReference>
<reference evidence="2 5" key="2">
    <citation type="submission" date="2018-08" db="EMBL/GenBank/DDBJ databases">
        <title>Genome sequencing of Cutibacterium acnes KCOM 1315.</title>
        <authorList>
            <person name="Kook J.-K."/>
            <person name="Park S.-N."/>
            <person name="Lim Y.K."/>
        </authorList>
    </citation>
    <scope>NUCLEOTIDE SEQUENCE [LARGE SCALE GENOMIC DNA]</scope>
    <source>
        <strain evidence="2 5">KCOM 1315</strain>
    </source>
</reference>
<dbReference type="EMBL" id="CP031442">
    <property type="protein sequence ID" value="AXM07255.1"/>
    <property type="molecule type" value="Genomic_DNA"/>
</dbReference>
<dbReference type="GeneID" id="92858101"/>
<feature type="region of interest" description="Disordered" evidence="1">
    <location>
        <begin position="87"/>
        <end position="114"/>
    </location>
</feature>
<dbReference type="Gene3D" id="3.30.70.240">
    <property type="match status" value="1"/>
</dbReference>
<evidence type="ECO:0000256" key="1">
    <source>
        <dbReference type="SAM" id="MobiDB-lite"/>
    </source>
</evidence>
<reference evidence="3 4" key="1">
    <citation type="submission" date="2017-02" db="EMBL/GenBank/DDBJ databases">
        <title>Prevalence of linear plasmids in Cutibacterium acnes isolates obtained from cancerous prostatic tissue.</title>
        <authorList>
            <person name="Davidsson S."/>
            <person name="Bruggemann H."/>
        </authorList>
    </citation>
    <scope>NUCLEOTIDE SEQUENCE [LARGE SCALE GENOMIC DNA]</scope>
    <source>
        <strain evidence="3 4">11-78</strain>
    </source>
</reference>
<dbReference type="EMBL" id="MVCE01000003">
    <property type="protein sequence ID" value="PGF33900.1"/>
    <property type="molecule type" value="Genomic_DNA"/>
</dbReference>
<evidence type="ECO:0000313" key="3">
    <source>
        <dbReference type="EMBL" id="PGF33900.1"/>
    </source>
</evidence>
<dbReference type="AlphaFoldDB" id="A0A2B7I9N0"/>
<evidence type="ECO:0000313" key="2">
    <source>
        <dbReference type="EMBL" id="AXM07255.1"/>
    </source>
</evidence>
<dbReference type="Pfam" id="PF09707">
    <property type="entry name" value="Cas_Cas2CT1978"/>
    <property type="match status" value="1"/>
</dbReference>
<dbReference type="OrthoDB" id="8527479at2"/>
<gene>
    <name evidence="2" type="primary">cas2e</name>
    <name evidence="3" type="ORF">B1B09_08325</name>
    <name evidence="2" type="ORF">DXN06_09050</name>
</gene>
<evidence type="ECO:0000313" key="4">
    <source>
        <dbReference type="Proteomes" id="UP000226191"/>
    </source>
</evidence>
<protein>
    <submittedName>
        <fullName evidence="3">Type I-E CRISPR-associated endoribonuclease Cas2</fullName>
    </submittedName>
</protein>
<sequence length="114" mass="13312">MTVLVLTACPADLRGHLTRWLLEISPGVFVGHVPARVRDALWDRVIEMRRDGRAILVYTVRGEQHFEFRVHRHDWEVVDFDGLKLMRRPNNRGQTSTLRPGWSSAARRRRASTR</sequence>
<dbReference type="RefSeq" id="WP_002516265.1">
    <property type="nucleotide sequence ID" value="NZ_AP019664.1"/>
</dbReference>
<dbReference type="InterPro" id="IPR010152">
    <property type="entry name" value="CRISPR-assoc_prot_Cas2_sub"/>
</dbReference>
<accession>A0A2B7I9N0</accession>
<dbReference type="Proteomes" id="UP000226191">
    <property type="component" value="Unassembled WGS sequence"/>
</dbReference>